<evidence type="ECO:0000313" key="2">
    <source>
        <dbReference type="Proteomes" id="UP000230002"/>
    </source>
</evidence>
<gene>
    <name evidence="1" type="ORF">GSI_07596</name>
</gene>
<dbReference type="EMBL" id="AYKW01000015">
    <property type="protein sequence ID" value="PIL30410.1"/>
    <property type="molecule type" value="Genomic_DNA"/>
</dbReference>
<evidence type="ECO:0000313" key="1">
    <source>
        <dbReference type="EMBL" id="PIL30410.1"/>
    </source>
</evidence>
<comment type="caution">
    <text evidence="1">The sequence shown here is derived from an EMBL/GenBank/DDBJ whole genome shotgun (WGS) entry which is preliminary data.</text>
</comment>
<accession>A0A2G8S9H4</accession>
<protein>
    <submittedName>
        <fullName evidence="1">Uncharacterized protein</fullName>
    </submittedName>
</protein>
<keyword evidence="2" id="KW-1185">Reference proteome</keyword>
<name>A0A2G8S9H4_9APHY</name>
<organism evidence="1 2">
    <name type="scientific">Ganoderma sinense ZZ0214-1</name>
    <dbReference type="NCBI Taxonomy" id="1077348"/>
    <lineage>
        <taxon>Eukaryota</taxon>
        <taxon>Fungi</taxon>
        <taxon>Dikarya</taxon>
        <taxon>Basidiomycota</taxon>
        <taxon>Agaricomycotina</taxon>
        <taxon>Agaricomycetes</taxon>
        <taxon>Polyporales</taxon>
        <taxon>Polyporaceae</taxon>
        <taxon>Ganoderma</taxon>
    </lineage>
</organism>
<dbReference type="Proteomes" id="UP000230002">
    <property type="component" value="Unassembled WGS sequence"/>
</dbReference>
<proteinExistence type="predicted"/>
<dbReference type="AlphaFoldDB" id="A0A2G8S9H4"/>
<reference evidence="1 2" key="1">
    <citation type="journal article" date="2015" name="Sci. Rep.">
        <title>Chromosome-level genome map provides insights into diverse defense mechanisms in the medicinal fungus Ganoderma sinense.</title>
        <authorList>
            <person name="Zhu Y."/>
            <person name="Xu J."/>
            <person name="Sun C."/>
            <person name="Zhou S."/>
            <person name="Xu H."/>
            <person name="Nelson D.R."/>
            <person name="Qian J."/>
            <person name="Song J."/>
            <person name="Luo H."/>
            <person name="Xiang L."/>
            <person name="Li Y."/>
            <person name="Xu Z."/>
            <person name="Ji A."/>
            <person name="Wang L."/>
            <person name="Lu S."/>
            <person name="Hayward A."/>
            <person name="Sun W."/>
            <person name="Li X."/>
            <person name="Schwartz D.C."/>
            <person name="Wang Y."/>
            <person name="Chen S."/>
        </authorList>
    </citation>
    <scope>NUCLEOTIDE SEQUENCE [LARGE SCALE GENOMIC DNA]</scope>
    <source>
        <strain evidence="1 2">ZZ0214-1</strain>
    </source>
</reference>
<sequence>MDIVHGLEQLPPASSQDDLASKGAGLVGFPHTLEPVLVQLLQNRFHNRNSASQSAQVLLVTSMALHLKNVAMRDARRRIVLLKPAWMSGHFPELLTGANEDVQFYTDLKAAWQRRVDGLESAVWDVEQESVLASYGHRAGGQQ</sequence>